<protein>
    <recommendedName>
        <fullName evidence="4">DUF945 domain-containing protein</fullName>
    </recommendedName>
</protein>
<dbReference type="RefSeq" id="WP_200267353.1">
    <property type="nucleotide sequence ID" value="NZ_JAENIJ010000003.1"/>
</dbReference>
<keyword evidence="3" id="KW-1185">Reference proteome</keyword>
<organism evidence="2 3">
    <name type="scientific">Luteolibacter pohnpeiensis</name>
    <dbReference type="NCBI Taxonomy" id="454153"/>
    <lineage>
        <taxon>Bacteria</taxon>
        <taxon>Pseudomonadati</taxon>
        <taxon>Verrucomicrobiota</taxon>
        <taxon>Verrucomicrobiia</taxon>
        <taxon>Verrucomicrobiales</taxon>
        <taxon>Verrucomicrobiaceae</taxon>
        <taxon>Luteolibacter</taxon>
    </lineage>
</organism>
<reference evidence="2" key="1">
    <citation type="submission" date="2021-01" db="EMBL/GenBank/DDBJ databases">
        <title>Modified the classification status of verrucomicrobia.</title>
        <authorList>
            <person name="Feng X."/>
        </authorList>
    </citation>
    <scope>NUCLEOTIDE SEQUENCE</scope>
    <source>
        <strain evidence="2">KCTC 22041</strain>
    </source>
</reference>
<proteinExistence type="predicted"/>
<evidence type="ECO:0000313" key="3">
    <source>
        <dbReference type="Proteomes" id="UP000603141"/>
    </source>
</evidence>
<evidence type="ECO:0000313" key="2">
    <source>
        <dbReference type="EMBL" id="MBK1881291.1"/>
    </source>
</evidence>
<feature type="signal peptide" evidence="1">
    <location>
        <begin position="1"/>
        <end position="19"/>
    </location>
</feature>
<dbReference type="Proteomes" id="UP000603141">
    <property type="component" value="Unassembled WGS sequence"/>
</dbReference>
<gene>
    <name evidence="2" type="ORF">JIN85_02625</name>
</gene>
<name>A0A934S2L4_9BACT</name>
<comment type="caution">
    <text evidence="2">The sequence shown here is derived from an EMBL/GenBank/DDBJ whole genome shotgun (WGS) entry which is preliminary data.</text>
</comment>
<accession>A0A934S2L4</accession>
<feature type="chain" id="PRO_5037403860" description="DUF945 domain-containing protein" evidence="1">
    <location>
        <begin position="20"/>
        <end position="412"/>
    </location>
</feature>
<evidence type="ECO:0000256" key="1">
    <source>
        <dbReference type="SAM" id="SignalP"/>
    </source>
</evidence>
<dbReference type="EMBL" id="JAENIJ010000003">
    <property type="protein sequence ID" value="MBK1881291.1"/>
    <property type="molecule type" value="Genomic_DNA"/>
</dbReference>
<keyword evidence="1" id="KW-0732">Signal</keyword>
<evidence type="ECO:0008006" key="4">
    <source>
        <dbReference type="Google" id="ProtNLM"/>
    </source>
</evidence>
<dbReference type="AlphaFoldDB" id="A0A934S2L4"/>
<sequence length="412" mass="45730">MLIFTVLMLATAFAEPKTAAEWATQLDETLKNQPGYLAHYHSTMPKVELKGIIGLDRESGVGFARFDIEKDGNAITGKSWSVENGDYFVDAMGTRGFLPGQIPEIDSLRKLFPGSKLDRSLSAPSLLLEGDGVVLNYMVSLSELAPETAWLKPASEGTLGGITAQSVTFQTKEFGTLVIDRKTGLIREQTITDSKGIKRVLQLDDFKINPGKEALVDISSDWRVAGAKSMLDPNILIGSRHEIFQQLIEVVGEGKMPMSDLDEFLAQPALMDLCREIWKQHPDSIPPDHILKEVLRAIKDEAQKKWNTNAPTGEKSDLAFLKFFNTQGFRDQIATRLTENYTSRPEKVEVAMGLLFGQNPPFEATSELAQEASKKVQDATVMAYYRAPLYSTMTDLWGEPEPDPVANQKDKE</sequence>